<dbReference type="InParanoid" id="A0A0Q2MJZ4"/>
<proteinExistence type="predicted"/>
<name>A0A0Q2MJZ4_VIBFU</name>
<keyword evidence="3" id="KW-1185">Reference proteome</keyword>
<sequence>MYRFLVTTLALITGFFALMFSLLLAIPLAIAAVITGKRLEKQLKRRPFYQAQGNPGHVIDGEFEDVSGGHHRSS</sequence>
<comment type="caution">
    <text evidence="2">The sequence shown here is derived from an EMBL/GenBank/DDBJ whole genome shotgun (WGS) entry which is preliminary data.</text>
</comment>
<organism evidence="2 3">
    <name type="scientific">Vibrio furnissii</name>
    <dbReference type="NCBI Taxonomy" id="29494"/>
    <lineage>
        <taxon>Bacteria</taxon>
        <taxon>Pseudomonadati</taxon>
        <taxon>Pseudomonadota</taxon>
        <taxon>Gammaproteobacteria</taxon>
        <taxon>Vibrionales</taxon>
        <taxon>Vibrionaceae</taxon>
        <taxon>Vibrio</taxon>
    </lineage>
</organism>
<dbReference type="EMBL" id="LKHS01000001">
    <property type="protein sequence ID" value="KQH87962.1"/>
    <property type="molecule type" value="Genomic_DNA"/>
</dbReference>
<protein>
    <submittedName>
        <fullName evidence="2">Hydroxylamine reductase</fullName>
    </submittedName>
</protein>
<reference evidence="2 3" key="1">
    <citation type="submission" date="2015-08" db="EMBL/GenBank/DDBJ databases">
        <title>Antibacterial properties of a collection of Vibrionaceae strains.</title>
        <authorList>
            <person name="Giubergia S."/>
        </authorList>
    </citation>
    <scope>NUCLEOTIDE SEQUENCE [LARGE SCALE GENOMIC DNA]</scope>
    <source>
        <strain evidence="2 3">S0821</strain>
    </source>
</reference>
<dbReference type="Proteomes" id="UP000051221">
    <property type="component" value="Unassembled WGS sequence"/>
</dbReference>
<dbReference type="AlphaFoldDB" id="A0A0Q2MJZ4"/>
<evidence type="ECO:0000256" key="1">
    <source>
        <dbReference type="SAM" id="MobiDB-lite"/>
    </source>
</evidence>
<accession>A0A0Q2MJZ4</accession>
<gene>
    <name evidence="2" type="ORF">AMR76_01345</name>
</gene>
<dbReference type="GeneID" id="50537748"/>
<dbReference type="OrthoDB" id="5878967at2"/>
<evidence type="ECO:0000313" key="2">
    <source>
        <dbReference type="EMBL" id="KQH87962.1"/>
    </source>
</evidence>
<dbReference type="OMA" id="HEEYEFN"/>
<dbReference type="RefSeq" id="WP_004727700.1">
    <property type="nucleotide sequence ID" value="NZ_CABLCD010000014.1"/>
</dbReference>
<evidence type="ECO:0000313" key="3">
    <source>
        <dbReference type="Proteomes" id="UP000051221"/>
    </source>
</evidence>
<feature type="region of interest" description="Disordered" evidence="1">
    <location>
        <begin position="53"/>
        <end position="74"/>
    </location>
</feature>